<dbReference type="CDD" id="cd00038">
    <property type="entry name" value="CAP_ED"/>
    <property type="match status" value="1"/>
</dbReference>
<dbReference type="InterPro" id="IPR000595">
    <property type="entry name" value="cNMP-bd_dom"/>
</dbReference>
<dbReference type="AlphaFoldDB" id="A0A098QZJ0"/>
<dbReference type="STRING" id="1480694.DC28_08725"/>
<dbReference type="RefSeq" id="WP_037547739.1">
    <property type="nucleotide sequence ID" value="NZ_JNUP01000064.1"/>
</dbReference>
<comment type="caution">
    <text evidence="2">The sequence shown here is derived from an EMBL/GenBank/DDBJ whole genome shotgun (WGS) entry which is preliminary data.</text>
</comment>
<organism evidence="2 3">
    <name type="scientific">Spirochaeta lutea</name>
    <dbReference type="NCBI Taxonomy" id="1480694"/>
    <lineage>
        <taxon>Bacteria</taxon>
        <taxon>Pseudomonadati</taxon>
        <taxon>Spirochaetota</taxon>
        <taxon>Spirochaetia</taxon>
        <taxon>Spirochaetales</taxon>
        <taxon>Spirochaetaceae</taxon>
        <taxon>Spirochaeta</taxon>
    </lineage>
</organism>
<dbReference type="EMBL" id="JNUP01000064">
    <property type="protein sequence ID" value="KGE71892.1"/>
    <property type="molecule type" value="Genomic_DNA"/>
</dbReference>
<keyword evidence="3" id="KW-1185">Reference proteome</keyword>
<dbReference type="eggNOG" id="COG0664">
    <property type="taxonomic scope" value="Bacteria"/>
</dbReference>
<evidence type="ECO:0000313" key="2">
    <source>
        <dbReference type="EMBL" id="KGE71892.1"/>
    </source>
</evidence>
<dbReference type="PROSITE" id="PS50042">
    <property type="entry name" value="CNMP_BINDING_3"/>
    <property type="match status" value="1"/>
</dbReference>
<dbReference type="InterPro" id="IPR036388">
    <property type="entry name" value="WH-like_DNA-bd_sf"/>
</dbReference>
<dbReference type="SMART" id="SM00100">
    <property type="entry name" value="cNMP"/>
    <property type="match status" value="1"/>
</dbReference>
<dbReference type="SUPFAM" id="SSF51206">
    <property type="entry name" value="cAMP-binding domain-like"/>
    <property type="match status" value="1"/>
</dbReference>
<proteinExistence type="predicted"/>
<evidence type="ECO:0000313" key="3">
    <source>
        <dbReference type="Proteomes" id="UP000029692"/>
    </source>
</evidence>
<accession>A0A098QZJ0</accession>
<dbReference type="Gene3D" id="1.10.10.10">
    <property type="entry name" value="Winged helix-like DNA-binding domain superfamily/Winged helix DNA-binding domain"/>
    <property type="match status" value="1"/>
</dbReference>
<dbReference type="InterPro" id="IPR014710">
    <property type="entry name" value="RmlC-like_jellyroll"/>
</dbReference>
<reference evidence="2 3" key="1">
    <citation type="submission" date="2014-05" db="EMBL/GenBank/DDBJ databases">
        <title>De novo Genome Sequence of Spirocheata sp.</title>
        <authorList>
            <person name="Shivani Y."/>
            <person name="Subhash Y."/>
            <person name="Tushar L."/>
            <person name="Sasikala C."/>
            <person name="Ramana C.V."/>
        </authorList>
    </citation>
    <scope>NUCLEOTIDE SEQUENCE [LARGE SCALE GENOMIC DNA]</scope>
    <source>
        <strain evidence="2 3">JC230</strain>
    </source>
</reference>
<name>A0A098QZJ0_9SPIO</name>
<dbReference type="Pfam" id="PF00027">
    <property type="entry name" value="cNMP_binding"/>
    <property type="match status" value="1"/>
</dbReference>
<sequence length="195" mass="22120">MGISLSQFIRSMAPQLAEDRLEELVAALPAREYPKKTILVRQGDVAADCYFVLSGCLRLFFVDEAGVEHTSDFITESQSLVIFESYKHQHPSPYAVECLEDCLLLEGDLTNEDEMNRRFPFLAEITRSAMEENLAAGQEDLATFRSSNPADRYIYLLQKRPGLAARVPQHQLASYLGVTPESLSRIKRRLHQRGR</sequence>
<gene>
    <name evidence="2" type="ORF">DC28_08725</name>
</gene>
<dbReference type="InterPro" id="IPR018490">
    <property type="entry name" value="cNMP-bd_dom_sf"/>
</dbReference>
<dbReference type="Gene3D" id="2.60.120.10">
    <property type="entry name" value="Jelly Rolls"/>
    <property type="match status" value="1"/>
</dbReference>
<evidence type="ECO:0000259" key="1">
    <source>
        <dbReference type="PROSITE" id="PS50042"/>
    </source>
</evidence>
<dbReference type="Proteomes" id="UP000029692">
    <property type="component" value="Unassembled WGS sequence"/>
</dbReference>
<feature type="domain" description="Cyclic nucleotide-binding" evidence="1">
    <location>
        <begin position="12"/>
        <end position="60"/>
    </location>
</feature>
<protein>
    <recommendedName>
        <fullName evidence="1">Cyclic nucleotide-binding domain-containing protein</fullName>
    </recommendedName>
</protein>